<sequence>MVMCNQYYFYVVDEDFGPLFIKFSSYFPYTARICINGHEYAKRQLAIEGIEFEALDNGILSCADPVRLQQILDELDETKIEALVYKWLDRLPDPFVREDHEAGYNYRISILPPCVRIVVR</sequence>
<accession>A0A450Z914</accession>
<protein>
    <submittedName>
        <fullName evidence="1">Uncharacterized protein</fullName>
    </submittedName>
</protein>
<proteinExistence type="predicted"/>
<reference evidence="1" key="1">
    <citation type="submission" date="2019-02" db="EMBL/GenBank/DDBJ databases">
        <authorList>
            <person name="Gruber-Vodicka R. H."/>
            <person name="Seah K. B. B."/>
        </authorList>
    </citation>
    <scope>NUCLEOTIDE SEQUENCE</scope>
    <source>
        <strain evidence="1">BECK_S1320</strain>
    </source>
</reference>
<gene>
    <name evidence="1" type="ORF">BECKSD772E_GA0070983_13642</name>
</gene>
<name>A0A450Z914_9GAMM</name>
<dbReference type="EMBL" id="CAADFU010000364">
    <property type="protein sequence ID" value="VFK50286.1"/>
    <property type="molecule type" value="Genomic_DNA"/>
</dbReference>
<dbReference type="AlphaFoldDB" id="A0A450Z914"/>
<organism evidence="1">
    <name type="scientific">Candidatus Kentrum sp. SD</name>
    <dbReference type="NCBI Taxonomy" id="2126332"/>
    <lineage>
        <taxon>Bacteria</taxon>
        <taxon>Pseudomonadati</taxon>
        <taxon>Pseudomonadota</taxon>
        <taxon>Gammaproteobacteria</taxon>
        <taxon>Candidatus Kentrum</taxon>
    </lineage>
</organism>
<evidence type="ECO:0000313" key="1">
    <source>
        <dbReference type="EMBL" id="VFK50286.1"/>
    </source>
</evidence>